<gene>
    <name evidence="7" type="ORF">GCM10008957_20890</name>
</gene>
<protein>
    <recommendedName>
        <fullName evidence="2">histidine kinase</fullName>
        <ecNumber evidence="2">2.7.13.3</ecNumber>
    </recommendedName>
</protein>
<evidence type="ECO:0000256" key="5">
    <source>
        <dbReference type="ARBA" id="ARBA00022777"/>
    </source>
</evidence>
<name>A0A918F7L6_9DEIO</name>
<comment type="caution">
    <text evidence="7">The sequence shown here is derived from an EMBL/GenBank/DDBJ whole genome shotgun (WGS) entry which is preliminary data.</text>
</comment>
<dbReference type="InterPro" id="IPR029016">
    <property type="entry name" value="GAF-like_dom_sf"/>
</dbReference>
<dbReference type="InterPro" id="IPR005467">
    <property type="entry name" value="His_kinase_dom"/>
</dbReference>
<dbReference type="SMART" id="SM00387">
    <property type="entry name" value="HATPase_c"/>
    <property type="match status" value="1"/>
</dbReference>
<reference evidence="7" key="2">
    <citation type="submission" date="2020-09" db="EMBL/GenBank/DDBJ databases">
        <authorList>
            <person name="Sun Q."/>
            <person name="Ohkuma M."/>
        </authorList>
    </citation>
    <scope>NUCLEOTIDE SEQUENCE</scope>
    <source>
        <strain evidence="7">JCM 31311</strain>
    </source>
</reference>
<dbReference type="SMART" id="SM00388">
    <property type="entry name" value="HisKA"/>
    <property type="match status" value="1"/>
</dbReference>
<reference evidence="7" key="1">
    <citation type="journal article" date="2014" name="Int. J. Syst. Evol. Microbiol.">
        <title>Complete genome sequence of Corynebacterium casei LMG S-19264T (=DSM 44701T), isolated from a smear-ripened cheese.</title>
        <authorList>
            <consortium name="US DOE Joint Genome Institute (JGI-PGF)"/>
            <person name="Walter F."/>
            <person name="Albersmeier A."/>
            <person name="Kalinowski J."/>
            <person name="Ruckert C."/>
        </authorList>
    </citation>
    <scope>NUCLEOTIDE SEQUENCE</scope>
    <source>
        <strain evidence="7">JCM 31311</strain>
    </source>
</reference>
<dbReference type="GO" id="GO:0030295">
    <property type="term" value="F:protein kinase activator activity"/>
    <property type="evidence" value="ECO:0007669"/>
    <property type="project" value="TreeGrafter"/>
</dbReference>
<dbReference type="RefSeq" id="WP_189090065.1">
    <property type="nucleotide sequence ID" value="NZ_BMQL01000009.1"/>
</dbReference>
<keyword evidence="4" id="KW-0808">Transferase</keyword>
<dbReference type="PRINTS" id="PR00344">
    <property type="entry name" value="BCTRLSENSOR"/>
</dbReference>
<dbReference type="Pfam" id="PF02518">
    <property type="entry name" value="HATPase_c"/>
    <property type="match status" value="1"/>
</dbReference>
<evidence type="ECO:0000256" key="2">
    <source>
        <dbReference type="ARBA" id="ARBA00012438"/>
    </source>
</evidence>
<dbReference type="CDD" id="cd00082">
    <property type="entry name" value="HisKA"/>
    <property type="match status" value="1"/>
</dbReference>
<dbReference type="SUPFAM" id="SSF55781">
    <property type="entry name" value="GAF domain-like"/>
    <property type="match status" value="4"/>
</dbReference>
<proteinExistence type="predicted"/>
<dbReference type="EMBL" id="BMQL01000009">
    <property type="protein sequence ID" value="GGR07990.1"/>
    <property type="molecule type" value="Genomic_DNA"/>
</dbReference>
<dbReference type="InterPro" id="IPR036890">
    <property type="entry name" value="HATPase_C_sf"/>
</dbReference>
<dbReference type="Gene3D" id="3.30.565.10">
    <property type="entry name" value="Histidine kinase-like ATPase, C-terminal domain"/>
    <property type="match status" value="1"/>
</dbReference>
<keyword evidence="8" id="KW-1185">Reference proteome</keyword>
<dbReference type="PANTHER" id="PTHR42878">
    <property type="entry name" value="TWO-COMPONENT HISTIDINE KINASE"/>
    <property type="match status" value="1"/>
</dbReference>
<evidence type="ECO:0000313" key="8">
    <source>
        <dbReference type="Proteomes" id="UP000603865"/>
    </source>
</evidence>
<dbReference type="PROSITE" id="PS50109">
    <property type="entry name" value="HIS_KIN"/>
    <property type="match status" value="1"/>
</dbReference>
<dbReference type="FunFam" id="3.30.565.10:FF:000006">
    <property type="entry name" value="Sensor histidine kinase WalK"/>
    <property type="match status" value="1"/>
</dbReference>
<dbReference type="SUPFAM" id="SSF47384">
    <property type="entry name" value="Homodimeric domain of signal transducing histidine kinase"/>
    <property type="match status" value="1"/>
</dbReference>
<dbReference type="Pfam" id="PF13185">
    <property type="entry name" value="GAF_2"/>
    <property type="match status" value="1"/>
</dbReference>
<keyword evidence="3" id="KW-0597">Phosphoprotein</keyword>
<dbReference type="Proteomes" id="UP000603865">
    <property type="component" value="Unassembled WGS sequence"/>
</dbReference>
<evidence type="ECO:0000259" key="6">
    <source>
        <dbReference type="PROSITE" id="PS50109"/>
    </source>
</evidence>
<dbReference type="Gene3D" id="3.30.450.40">
    <property type="match status" value="3"/>
</dbReference>
<dbReference type="SMART" id="SM00065">
    <property type="entry name" value="GAF"/>
    <property type="match status" value="3"/>
</dbReference>
<dbReference type="InterPro" id="IPR004358">
    <property type="entry name" value="Sig_transdc_His_kin-like_C"/>
</dbReference>
<dbReference type="AlphaFoldDB" id="A0A918F7L6"/>
<dbReference type="InterPro" id="IPR050351">
    <property type="entry name" value="BphY/WalK/GraS-like"/>
</dbReference>
<dbReference type="SUPFAM" id="SSF55874">
    <property type="entry name" value="ATPase domain of HSP90 chaperone/DNA topoisomerase II/histidine kinase"/>
    <property type="match status" value="1"/>
</dbReference>
<evidence type="ECO:0000256" key="1">
    <source>
        <dbReference type="ARBA" id="ARBA00000085"/>
    </source>
</evidence>
<dbReference type="Pfam" id="PF00512">
    <property type="entry name" value="HisKA"/>
    <property type="match status" value="1"/>
</dbReference>
<dbReference type="PANTHER" id="PTHR42878:SF15">
    <property type="entry name" value="BACTERIOPHYTOCHROME"/>
    <property type="match status" value="1"/>
</dbReference>
<dbReference type="GO" id="GO:0007234">
    <property type="term" value="P:osmosensory signaling via phosphorelay pathway"/>
    <property type="evidence" value="ECO:0007669"/>
    <property type="project" value="TreeGrafter"/>
</dbReference>
<dbReference type="EC" id="2.7.13.3" evidence="2"/>
<evidence type="ECO:0000256" key="3">
    <source>
        <dbReference type="ARBA" id="ARBA00022553"/>
    </source>
</evidence>
<keyword evidence="5" id="KW-0418">Kinase</keyword>
<dbReference type="GO" id="GO:0000155">
    <property type="term" value="F:phosphorelay sensor kinase activity"/>
    <property type="evidence" value="ECO:0007669"/>
    <property type="project" value="InterPro"/>
</dbReference>
<dbReference type="InterPro" id="IPR003594">
    <property type="entry name" value="HATPase_dom"/>
</dbReference>
<sequence>MDISPQPSLGERLQDVTESLAAATTQQDVFDVVLQQALDALHALAGAVLLVSAGGMRLELAAMRGYMPDAKTVWQEGPLTADVPAGDALLRRQVLFFEHMGALQAAYPELEERTGGVAAVASAVLPMFQGTERLGCIVLDFREPHVFSPDEQRFLRTLSAQCGIALGRAHLTRDLEQRVMQRTAQLEEEMRAQAAFVAFTETVGTETGVMAIAQEAIRVLRVRFPGSSILYFGRGEVGTETGVGADTDLWKARLWSDDVQGELAASIQAGLSADIPLIAALLKTREAVFTDNWDAEREGIEHTQVFGTVGTYPLMLGGKMNGFLLVGRRDAPSWTERDRALLRAVGQSLTLALERAEQTQHLRRQNAELDARSRALDAFAELTRGLAVQSGPSAFVQRAQEVVLSLLPAGYSVYYEPSGGQWKNRMQVGAVGHQALQDFIDAGPPQGQTPSIDLPWSTRQALYQDMYVRGTDTPTEMVQHIHAVASLPVLVYGEPVGVFIAVVFEQRAWTPTDRVVLETVVRSLGLALERAETVRQLDEERAALAAFTAFAEVVGSQTDVLTLVRQAADLMRGSRPVDVMYFVRDGDIFRMQVWTDDVPRTLLESSGYTLTAQTFAQADREHDVVFLDNWDARSQGLPESALYSAVAFQPFFRGDTMTSILIMGSRSAAQWHERDKGIFRALGRSLSLALERAEQSQQLIAQRDALDARTQALTEANEELEAFAYSVSHDLRTPVRHINGFNHLLRRTLGDKLDDKAARYLDIVEDATARMNTLIDAMLNLSRTSRQPLRLGLVDMGALLESVQAELMVGELDRRVEWRFSVLPMVSADFDLLRQVMVNLLSNALKYSRTRQPAVIEVWADERETEWEFFVRDNGVGFDTRYKDKLFGVFQRLHRQDEFEGTGVGLANVRRIVARHGGQVSAQGALNEGATFSFTLSKGE</sequence>
<accession>A0A918F7L6</accession>
<dbReference type="InterPro" id="IPR003018">
    <property type="entry name" value="GAF"/>
</dbReference>
<dbReference type="InterPro" id="IPR036097">
    <property type="entry name" value="HisK_dim/P_sf"/>
</dbReference>
<organism evidence="7 8">
    <name type="scientific">Deinococcus ruber</name>
    <dbReference type="NCBI Taxonomy" id="1848197"/>
    <lineage>
        <taxon>Bacteria</taxon>
        <taxon>Thermotogati</taxon>
        <taxon>Deinococcota</taxon>
        <taxon>Deinococci</taxon>
        <taxon>Deinococcales</taxon>
        <taxon>Deinococcaceae</taxon>
        <taxon>Deinococcus</taxon>
    </lineage>
</organism>
<comment type="catalytic activity">
    <reaction evidence="1">
        <text>ATP + protein L-histidine = ADP + protein N-phospho-L-histidine.</text>
        <dbReference type="EC" id="2.7.13.3"/>
    </reaction>
</comment>
<evidence type="ECO:0000256" key="4">
    <source>
        <dbReference type="ARBA" id="ARBA00022679"/>
    </source>
</evidence>
<dbReference type="InterPro" id="IPR003661">
    <property type="entry name" value="HisK_dim/P_dom"/>
</dbReference>
<feature type="domain" description="Histidine kinase" evidence="6">
    <location>
        <begin position="726"/>
        <end position="940"/>
    </location>
</feature>
<dbReference type="GO" id="GO:0000156">
    <property type="term" value="F:phosphorelay response regulator activity"/>
    <property type="evidence" value="ECO:0007669"/>
    <property type="project" value="TreeGrafter"/>
</dbReference>
<dbReference type="Gene3D" id="1.10.287.130">
    <property type="match status" value="1"/>
</dbReference>
<evidence type="ECO:0000313" key="7">
    <source>
        <dbReference type="EMBL" id="GGR07990.1"/>
    </source>
</evidence>